<dbReference type="RefSeq" id="WP_188642508.1">
    <property type="nucleotide sequence ID" value="NZ_BMID01000001.1"/>
</dbReference>
<evidence type="ECO:0000256" key="7">
    <source>
        <dbReference type="ARBA" id="ARBA00023136"/>
    </source>
</evidence>
<dbReference type="Pfam" id="PF07715">
    <property type="entry name" value="Plug"/>
    <property type="match status" value="1"/>
</dbReference>
<accession>A0ABQ1FG52</accession>
<evidence type="ECO:0000313" key="14">
    <source>
        <dbReference type="EMBL" id="GGA09175.1"/>
    </source>
</evidence>
<dbReference type="PANTHER" id="PTHR30069">
    <property type="entry name" value="TONB-DEPENDENT OUTER MEMBRANE RECEPTOR"/>
    <property type="match status" value="1"/>
</dbReference>
<proteinExistence type="inferred from homology"/>
<evidence type="ECO:0000256" key="2">
    <source>
        <dbReference type="ARBA" id="ARBA00022448"/>
    </source>
</evidence>
<dbReference type="Pfam" id="PF00593">
    <property type="entry name" value="TonB_dep_Rec_b-barrel"/>
    <property type="match status" value="1"/>
</dbReference>
<dbReference type="InterPro" id="IPR000531">
    <property type="entry name" value="Beta-barrel_TonB"/>
</dbReference>
<keyword evidence="5 11" id="KW-0732">Signal</keyword>
<dbReference type="SUPFAM" id="SSF56935">
    <property type="entry name" value="Porins"/>
    <property type="match status" value="1"/>
</dbReference>
<feature type="domain" description="TonB-dependent receptor plug" evidence="13">
    <location>
        <begin position="42"/>
        <end position="125"/>
    </location>
</feature>
<organism evidence="14 15">
    <name type="scientific">Blastomonas marina</name>
    <dbReference type="NCBI Taxonomy" id="1867408"/>
    <lineage>
        <taxon>Bacteria</taxon>
        <taxon>Pseudomonadati</taxon>
        <taxon>Pseudomonadota</taxon>
        <taxon>Alphaproteobacteria</taxon>
        <taxon>Sphingomonadales</taxon>
        <taxon>Sphingomonadaceae</taxon>
        <taxon>Blastomonas</taxon>
    </lineage>
</organism>
<gene>
    <name evidence="14" type="ORF">GCM10010923_19400</name>
</gene>
<dbReference type="EMBL" id="BMID01000001">
    <property type="protein sequence ID" value="GGA09175.1"/>
    <property type="molecule type" value="Genomic_DNA"/>
</dbReference>
<evidence type="ECO:0000259" key="13">
    <source>
        <dbReference type="Pfam" id="PF07715"/>
    </source>
</evidence>
<evidence type="ECO:0000256" key="1">
    <source>
        <dbReference type="ARBA" id="ARBA00004571"/>
    </source>
</evidence>
<dbReference type="Gene3D" id="2.170.130.10">
    <property type="entry name" value="TonB-dependent receptor, plug domain"/>
    <property type="match status" value="1"/>
</dbReference>
<evidence type="ECO:0000256" key="8">
    <source>
        <dbReference type="ARBA" id="ARBA00023170"/>
    </source>
</evidence>
<comment type="caution">
    <text evidence="14">The sequence shown here is derived from an EMBL/GenBank/DDBJ whole genome shotgun (WGS) entry which is preliminary data.</text>
</comment>
<feature type="signal peptide" evidence="11">
    <location>
        <begin position="1"/>
        <end position="26"/>
    </location>
</feature>
<name>A0ABQ1FG52_9SPHN</name>
<evidence type="ECO:0000256" key="6">
    <source>
        <dbReference type="ARBA" id="ARBA00023077"/>
    </source>
</evidence>
<dbReference type="PANTHER" id="PTHR30069:SF29">
    <property type="entry name" value="HEMOGLOBIN AND HEMOGLOBIN-HAPTOGLOBIN-BINDING PROTEIN 1-RELATED"/>
    <property type="match status" value="1"/>
</dbReference>
<dbReference type="InterPro" id="IPR039426">
    <property type="entry name" value="TonB-dep_rcpt-like"/>
</dbReference>
<comment type="similarity">
    <text evidence="10">Belongs to the TonB-dependent receptor family.</text>
</comment>
<keyword evidence="7 10" id="KW-0472">Membrane</keyword>
<evidence type="ECO:0000256" key="4">
    <source>
        <dbReference type="ARBA" id="ARBA00022692"/>
    </source>
</evidence>
<evidence type="ECO:0000313" key="15">
    <source>
        <dbReference type="Proteomes" id="UP000603317"/>
    </source>
</evidence>
<dbReference type="Gene3D" id="2.40.170.20">
    <property type="entry name" value="TonB-dependent receptor, beta-barrel domain"/>
    <property type="match status" value="1"/>
</dbReference>
<dbReference type="InterPro" id="IPR037066">
    <property type="entry name" value="Plug_dom_sf"/>
</dbReference>
<evidence type="ECO:0000256" key="9">
    <source>
        <dbReference type="ARBA" id="ARBA00023237"/>
    </source>
</evidence>
<comment type="subcellular location">
    <subcellularLocation>
        <location evidence="1">Cell outer membrane</location>
        <topology evidence="1">Multi-pass membrane protein</topology>
    </subcellularLocation>
</comment>
<dbReference type="Proteomes" id="UP000603317">
    <property type="component" value="Unassembled WGS sequence"/>
</dbReference>
<sequence length="696" mass="74626">MSGLKTGLLPLTAAGAIALATSPACAQDEPEAAASQVSASGTGQQRRVFTPEDLARFAPRSALDLLEQVPGFQIESEDGERGLGQASGNVLINGRRLSSKSESARDQLGRISIDNVVRIEILDGTTLDIPGLTGQVANVVVEAGGLSGQFEYSPQFRQVGGPALLDGSISISGASGPFEYQLAFNNEDDVGASRGPSLRFDGAGNLIEQRFSDNERRTRSPKISGNFGWSNDNGVVANATLSHQWTFFRNRSDELRTDGAGDNARFVDRTTDDDAVRYEVGGDVAFPALGGTLKLIGLASGDDSDFVSTELLTLDADGSLSGARFAQLRESGERIGRAEFTWSGGGADWQLAGEAAYNTLGQVARLFEIDPDGNFGEIDFPAGVGGVSEDRYEASLSYGRPLSATLSLQATAAVERSTLTQTGSAAASRTFLRPKGSASLAWSAQDDLDLTFSVRRRVGQLQFGDFLARVFLGDDRENAGNNELRPPQSWEFEIEARKDFGRWGNASLRLFDYHIEDLVDVILVDGGQSPGNIASARRTGVEFNGTLELAPLGIGGARIDAGIDWQRARLDDPLTGLARAISNADPYRIDIDYRHDIPGSDIAYGASVFLSGDEPFFRITESGFERNGPAFGGIFVEHKDLFGLTVNVRIGNPYLGGDTSIRTVYEGPRNASPILFVEERDREFGRSVRLSVKGSF</sequence>
<protein>
    <submittedName>
        <fullName evidence="14">TonB-dependent receptor</fullName>
    </submittedName>
</protein>
<keyword evidence="3" id="KW-1134">Transmembrane beta strand</keyword>
<evidence type="ECO:0000256" key="10">
    <source>
        <dbReference type="RuleBase" id="RU003357"/>
    </source>
</evidence>
<keyword evidence="4" id="KW-0812">Transmembrane</keyword>
<feature type="chain" id="PRO_5046848995" evidence="11">
    <location>
        <begin position="27"/>
        <end position="696"/>
    </location>
</feature>
<evidence type="ECO:0000256" key="5">
    <source>
        <dbReference type="ARBA" id="ARBA00022729"/>
    </source>
</evidence>
<keyword evidence="15" id="KW-1185">Reference proteome</keyword>
<keyword evidence="2" id="KW-0813">Transport</keyword>
<evidence type="ECO:0000256" key="11">
    <source>
        <dbReference type="SAM" id="SignalP"/>
    </source>
</evidence>
<keyword evidence="6 10" id="KW-0798">TonB box</keyword>
<evidence type="ECO:0000256" key="3">
    <source>
        <dbReference type="ARBA" id="ARBA00022452"/>
    </source>
</evidence>
<keyword evidence="8 14" id="KW-0675">Receptor</keyword>
<dbReference type="InterPro" id="IPR036942">
    <property type="entry name" value="Beta-barrel_TonB_sf"/>
</dbReference>
<evidence type="ECO:0000259" key="12">
    <source>
        <dbReference type="Pfam" id="PF00593"/>
    </source>
</evidence>
<keyword evidence="9" id="KW-0998">Cell outer membrane</keyword>
<dbReference type="InterPro" id="IPR012910">
    <property type="entry name" value="Plug_dom"/>
</dbReference>
<feature type="domain" description="TonB-dependent receptor-like beta-barrel" evidence="12">
    <location>
        <begin position="212"/>
        <end position="583"/>
    </location>
</feature>
<reference evidence="15" key="1">
    <citation type="journal article" date="2019" name="Int. J. Syst. Evol. Microbiol.">
        <title>The Global Catalogue of Microorganisms (GCM) 10K type strain sequencing project: providing services to taxonomists for standard genome sequencing and annotation.</title>
        <authorList>
            <consortium name="The Broad Institute Genomics Platform"/>
            <consortium name="The Broad Institute Genome Sequencing Center for Infectious Disease"/>
            <person name="Wu L."/>
            <person name="Ma J."/>
        </authorList>
    </citation>
    <scope>NUCLEOTIDE SEQUENCE [LARGE SCALE GENOMIC DNA]</scope>
    <source>
        <strain evidence="15">CGMCC 1.15297</strain>
    </source>
</reference>